<dbReference type="Gene3D" id="3.30.1490.40">
    <property type="match status" value="1"/>
</dbReference>
<evidence type="ECO:0000313" key="6">
    <source>
        <dbReference type="Proteomes" id="UP000325577"/>
    </source>
</evidence>
<dbReference type="CDD" id="cd10567">
    <property type="entry name" value="SWIB-MDM2_like"/>
    <property type="match status" value="1"/>
</dbReference>
<dbReference type="Pfam" id="PF25980">
    <property type="entry name" value="NERD_plant"/>
    <property type="match status" value="1"/>
</dbReference>
<protein>
    <recommendedName>
        <fullName evidence="7">GYF domain-containing protein</fullName>
    </recommendedName>
</protein>
<evidence type="ECO:0000259" key="2">
    <source>
        <dbReference type="PROSITE" id="PS50829"/>
    </source>
</evidence>
<dbReference type="InterPro" id="IPR036885">
    <property type="entry name" value="SWIB_MDM2_dom_sf"/>
</dbReference>
<dbReference type="EMBL" id="CM018052">
    <property type="protein sequence ID" value="KAA8515696.1"/>
    <property type="molecule type" value="Genomic_DNA"/>
</dbReference>
<dbReference type="InterPro" id="IPR004343">
    <property type="entry name" value="Plus-3_dom"/>
</dbReference>
<dbReference type="InterPro" id="IPR045894">
    <property type="entry name" value="At5g08430-like"/>
</dbReference>
<dbReference type="Pfam" id="PF02213">
    <property type="entry name" value="GYF"/>
    <property type="match status" value="1"/>
</dbReference>
<dbReference type="Proteomes" id="UP000325577">
    <property type="component" value="Linkage Group LG9"/>
</dbReference>
<name>A0A5J4ZD79_9ASTE</name>
<dbReference type="PROSITE" id="PS51925">
    <property type="entry name" value="SWIB_MDM2"/>
    <property type="match status" value="1"/>
</dbReference>
<feature type="region of interest" description="Disordered" evidence="1">
    <location>
        <begin position="471"/>
        <end position="500"/>
    </location>
</feature>
<evidence type="ECO:0008006" key="7">
    <source>
        <dbReference type="Google" id="ProtNLM"/>
    </source>
</evidence>
<feature type="compositionally biased region" description="Polar residues" evidence="1">
    <location>
        <begin position="358"/>
        <end position="375"/>
    </location>
</feature>
<organism evidence="5 6">
    <name type="scientific">Nyssa sinensis</name>
    <dbReference type="NCBI Taxonomy" id="561372"/>
    <lineage>
        <taxon>Eukaryota</taxon>
        <taxon>Viridiplantae</taxon>
        <taxon>Streptophyta</taxon>
        <taxon>Embryophyta</taxon>
        <taxon>Tracheophyta</taxon>
        <taxon>Spermatophyta</taxon>
        <taxon>Magnoliopsida</taxon>
        <taxon>eudicotyledons</taxon>
        <taxon>Gunneridae</taxon>
        <taxon>Pentapetalae</taxon>
        <taxon>asterids</taxon>
        <taxon>Cornales</taxon>
        <taxon>Nyssaceae</taxon>
        <taxon>Nyssa</taxon>
    </lineage>
</organism>
<evidence type="ECO:0000313" key="5">
    <source>
        <dbReference type="EMBL" id="KAA8515696.1"/>
    </source>
</evidence>
<dbReference type="PANTHER" id="PTHR46851">
    <property type="entry name" value="OS01G0884500 PROTEIN"/>
    <property type="match status" value="1"/>
</dbReference>
<dbReference type="SMART" id="SM00444">
    <property type="entry name" value="GYF"/>
    <property type="match status" value="1"/>
</dbReference>
<dbReference type="SUPFAM" id="SSF47592">
    <property type="entry name" value="SWIB/MDM2 domain"/>
    <property type="match status" value="1"/>
</dbReference>
<dbReference type="PANTHER" id="PTHR46851:SF11">
    <property type="entry name" value="GYF DOMAIN-CONTAINING PROTEIN"/>
    <property type="match status" value="1"/>
</dbReference>
<sequence>MEKRAENVPFFWMEESEQQQLSVPMKTKRKARPKKMEFVGWGSRPLIGFLQSIGKDISKQLSRYDVTAIINEYVKAYNLFHPEKRKRIMCDERLHSLFGKKSVARMKIYELLEAHFAEDQDESEDDFFSSSEEEENVCKQQKASSSDRKSLHQKKKVLETPKSCLAAIISENIKLVYLKRSLVQELLKYPETFEGKVVGSFVRIKSDPNDYFQKNSHQLLQVTGIKKASGIDDIGREILLQVSNLIKDIRVCMLSDDNFTEEECEDLRQRVKAGILKRPTVVEFEQKAQILHEDITKHWLVRELALLQNLIDRANEKGWRKELFEYLERKQQLQTPSEQSRLLLEVPKVLGDEVEQEATLQDASESGEQKNNGSPRSILRGASEISNNDLEANQNLPTRNCGDTGIHADFEMAKQENKKEDWPTDFVQQQKGPSIVTRNASSGEMQLVNSGENEGFQGMVDKKVTATQVIELSDDDDDDDDNDETDGKVAEDPGCQGQVVDDHPGRSMWHYLDPQGDIQGPFSLILLKRWNDADYFVPDFKVWKAGQSPDEAVLLREVLRHVLSN</sequence>
<feature type="domain" description="GYF" evidence="2">
    <location>
        <begin position="506"/>
        <end position="560"/>
    </location>
</feature>
<dbReference type="InterPro" id="IPR003121">
    <property type="entry name" value="SWIB_MDM2_domain"/>
</dbReference>
<accession>A0A5J4ZD79</accession>
<dbReference type="InterPro" id="IPR036128">
    <property type="entry name" value="Plus3-like_sf"/>
</dbReference>
<dbReference type="AlphaFoldDB" id="A0A5J4ZD79"/>
<dbReference type="Gene3D" id="3.90.70.200">
    <property type="entry name" value="Plus-3 domain"/>
    <property type="match status" value="1"/>
</dbReference>
<dbReference type="InterPro" id="IPR058668">
    <property type="entry name" value="NERD_dom"/>
</dbReference>
<dbReference type="GO" id="GO:0003677">
    <property type="term" value="F:DNA binding"/>
    <property type="evidence" value="ECO:0007669"/>
    <property type="project" value="InterPro"/>
</dbReference>
<feature type="domain" description="DM2" evidence="4">
    <location>
        <begin position="35"/>
        <end position="118"/>
    </location>
</feature>
<feature type="compositionally biased region" description="Acidic residues" evidence="1">
    <location>
        <begin position="472"/>
        <end position="484"/>
    </location>
</feature>
<dbReference type="InterPro" id="IPR035445">
    <property type="entry name" value="GYF-like_dom_sf"/>
</dbReference>
<dbReference type="InterPro" id="IPR003169">
    <property type="entry name" value="GYF"/>
</dbReference>
<feature type="domain" description="Plus3" evidence="3">
    <location>
        <begin position="167"/>
        <end position="296"/>
    </location>
</feature>
<dbReference type="SMART" id="SM00719">
    <property type="entry name" value="Plus3"/>
    <property type="match status" value="1"/>
</dbReference>
<reference evidence="5 6" key="1">
    <citation type="submission" date="2019-09" db="EMBL/GenBank/DDBJ databases">
        <title>A chromosome-level genome assembly of the Chinese tupelo Nyssa sinensis.</title>
        <authorList>
            <person name="Yang X."/>
            <person name="Kang M."/>
            <person name="Yang Y."/>
            <person name="Xiong H."/>
            <person name="Wang M."/>
            <person name="Zhang Z."/>
            <person name="Wang Z."/>
            <person name="Wu H."/>
            <person name="Ma T."/>
            <person name="Liu J."/>
            <person name="Xi Z."/>
        </authorList>
    </citation>
    <scope>NUCLEOTIDE SEQUENCE [LARGE SCALE GENOMIC DNA]</scope>
    <source>
        <strain evidence="5">J267</strain>
        <tissue evidence="5">Leaf</tissue>
    </source>
</reference>
<keyword evidence="6" id="KW-1185">Reference proteome</keyword>
<feature type="region of interest" description="Disordered" evidence="1">
    <location>
        <begin position="356"/>
        <end position="380"/>
    </location>
</feature>
<dbReference type="SUPFAM" id="SSF159042">
    <property type="entry name" value="Plus3-like"/>
    <property type="match status" value="1"/>
</dbReference>
<gene>
    <name evidence="5" type="ORF">F0562_018693</name>
</gene>
<dbReference type="SUPFAM" id="SSF55277">
    <property type="entry name" value="GYF domain"/>
    <property type="match status" value="1"/>
</dbReference>
<proteinExistence type="predicted"/>
<dbReference type="OrthoDB" id="6415790at2759"/>
<evidence type="ECO:0000259" key="3">
    <source>
        <dbReference type="PROSITE" id="PS51360"/>
    </source>
</evidence>
<dbReference type="Pfam" id="PF03126">
    <property type="entry name" value="Plus-3"/>
    <property type="match status" value="1"/>
</dbReference>
<dbReference type="PROSITE" id="PS50829">
    <property type="entry name" value="GYF"/>
    <property type="match status" value="1"/>
</dbReference>
<dbReference type="PROSITE" id="PS51360">
    <property type="entry name" value="PLUS3"/>
    <property type="match status" value="1"/>
</dbReference>
<dbReference type="Pfam" id="PF02201">
    <property type="entry name" value="SWIB"/>
    <property type="match status" value="1"/>
</dbReference>
<dbReference type="Gene3D" id="1.10.245.10">
    <property type="entry name" value="SWIB/MDM2 domain"/>
    <property type="match status" value="1"/>
</dbReference>
<evidence type="ECO:0000256" key="1">
    <source>
        <dbReference type="SAM" id="MobiDB-lite"/>
    </source>
</evidence>
<evidence type="ECO:0000259" key="4">
    <source>
        <dbReference type="PROSITE" id="PS51925"/>
    </source>
</evidence>